<dbReference type="PANTHER" id="PTHR38454:SF1">
    <property type="entry name" value="INTEGRAL MEMBRANE PROTEIN"/>
    <property type="match status" value="1"/>
</dbReference>
<keyword evidence="1" id="KW-1133">Transmembrane helix</keyword>
<gene>
    <name evidence="2" type="ORF">A6J77_006010</name>
</gene>
<accession>A0A2J9PP33</accession>
<sequence>MKNMKRYWPIILAGILAIVIQGVVYYQLEIAPFGENTILTTDLKGQYISFFSYLKNSLQGEDNLLYSMSKTMGGNMVGLTSYYLLSPLNIIFLFFKLEHFPIAITLLTLLKIGLMSSSFTWLMNKNKLPAWGQIVLGISYGLMSYSVVYQQNIMWLDTLILLPLLIWSLDKLVKSGSWILYAITLGYIILLNYYMGFMICIFSSIYFISSLVVNIYEKSNPDSNLSNITVFRNFVIGSVVGGALSMVSLLPSIMSLQGGKAGFALREFLNTNQLFTLGEFISKFIPGAYVTSDIQHGLPNIYVFSGILLLCLLFFFNRNINLGNKMQYFVMLLLIFFSLKYSLLNVIWHGFNEPTWFPYRFSFLFTTILLLIAAQQIKYWNIDRITSLLSLFIVIISIYYINAQNFEYITIKKLVLILIVQVILFTLFWMLDKNKGGISRKVILTIIVCITGIETGLNAYITQSKISYQPYEPYSNVVSQYSTIMETLKPNEMSLYRIEKNQHYDNNDPLLLNYPGLSHYSSNETSNILKFMENLGFTRTANWSRYSYGSTSFADSLMGVKYIVSNMPLYNQNLKINDVVTVKENKKYIYMNTSAFPLGFTIQQNKNLNISENNTMASQNRLISEIFDIDHYYTPISSDKIRMEFENVERLNTGSEVILQKIDSKKSGKIHIYIENPDGQTINYYFDGENKYGVDIYHDNEFNNTNLQIKNHTAHSFDSNKDVAKLTLELKGDLIPFDNSYFYYSSYNSLVKMNSYAENNKLELTKVSPTKIEGNLPSSYEGNSLLLTIPYDPGWKVKVDGKEVSTYEYADALLGIELPSNSKRVSLTFMPKGLIIGILISSCALISIIILILYKRKST</sequence>
<reference evidence="3" key="1">
    <citation type="submission" date="2017-12" db="EMBL/GenBank/DDBJ databases">
        <title>FDA dAtabase for Regulatory Grade micrObial Sequences (FDA-ARGOS): Supporting development and validation of Infectious Disease Dx tests.</title>
        <authorList>
            <person name="Hoffmann M."/>
            <person name="Allard M."/>
            <person name="Evans P."/>
            <person name="Brown E."/>
            <person name="Tallon L."/>
            <person name="Sadzewicz L."/>
            <person name="Sengamalay N."/>
            <person name="Ott S."/>
            <person name="Godinez A."/>
            <person name="Nagaraj S."/>
            <person name="Vavikolanu K."/>
            <person name="Aluvathingal J."/>
            <person name="Nadendla S."/>
            <person name="Sichtig H."/>
        </authorList>
    </citation>
    <scope>NUCLEOTIDE SEQUENCE [LARGE SCALE GENOMIC DNA]</scope>
    <source>
        <strain evidence="3">FDAARGOS_249</strain>
    </source>
</reference>
<keyword evidence="1" id="KW-0472">Membrane</keyword>
<feature type="transmembrane region" description="Helical" evidence="1">
    <location>
        <begin position="833"/>
        <end position="854"/>
    </location>
</feature>
<feature type="transmembrane region" description="Helical" evidence="1">
    <location>
        <begin position="328"/>
        <end position="351"/>
    </location>
</feature>
<feature type="transmembrane region" description="Helical" evidence="1">
    <location>
        <begin position="299"/>
        <end position="316"/>
    </location>
</feature>
<dbReference type="PANTHER" id="PTHR38454">
    <property type="entry name" value="INTEGRAL MEMBRANE PROTEIN-RELATED"/>
    <property type="match status" value="1"/>
</dbReference>
<organism evidence="2 3">
    <name type="scientific">Aerococcus viridans</name>
    <dbReference type="NCBI Taxonomy" id="1377"/>
    <lineage>
        <taxon>Bacteria</taxon>
        <taxon>Bacillati</taxon>
        <taxon>Bacillota</taxon>
        <taxon>Bacilli</taxon>
        <taxon>Lactobacillales</taxon>
        <taxon>Aerococcaceae</taxon>
        <taxon>Aerococcus</taxon>
    </lineage>
</organism>
<feature type="transmembrane region" description="Helical" evidence="1">
    <location>
        <begin position="230"/>
        <end position="250"/>
    </location>
</feature>
<evidence type="ECO:0000313" key="2">
    <source>
        <dbReference type="EMBL" id="PNL91801.1"/>
    </source>
</evidence>
<feature type="transmembrane region" description="Helical" evidence="1">
    <location>
        <begin position="357"/>
        <end position="373"/>
    </location>
</feature>
<evidence type="ECO:0000313" key="3">
    <source>
        <dbReference type="Proteomes" id="UP000192813"/>
    </source>
</evidence>
<protein>
    <recommendedName>
        <fullName evidence="4">YfhO family protein</fullName>
    </recommendedName>
</protein>
<feature type="transmembrane region" description="Helical" evidence="1">
    <location>
        <begin position="443"/>
        <end position="461"/>
    </location>
</feature>
<feature type="transmembrane region" description="Helical" evidence="1">
    <location>
        <begin position="414"/>
        <end position="431"/>
    </location>
</feature>
<keyword evidence="1" id="KW-0812">Transmembrane</keyword>
<proteinExistence type="predicted"/>
<name>A0A2J9PP33_9LACT</name>
<dbReference type="EMBL" id="NBTM02000001">
    <property type="protein sequence ID" value="PNL91801.1"/>
    <property type="molecule type" value="Genomic_DNA"/>
</dbReference>
<feature type="transmembrane region" description="Helical" evidence="1">
    <location>
        <begin position="76"/>
        <end position="95"/>
    </location>
</feature>
<feature type="transmembrane region" description="Helical" evidence="1">
    <location>
        <begin position="7"/>
        <end position="28"/>
    </location>
</feature>
<feature type="transmembrane region" description="Helical" evidence="1">
    <location>
        <begin position="179"/>
        <end position="209"/>
    </location>
</feature>
<dbReference type="Pfam" id="PF09586">
    <property type="entry name" value="YfhO"/>
    <property type="match status" value="1"/>
</dbReference>
<dbReference type="Proteomes" id="UP000192813">
    <property type="component" value="Unassembled WGS sequence"/>
</dbReference>
<feature type="transmembrane region" description="Helical" evidence="1">
    <location>
        <begin position="102"/>
        <end position="122"/>
    </location>
</feature>
<feature type="transmembrane region" description="Helical" evidence="1">
    <location>
        <begin position="155"/>
        <end position="173"/>
    </location>
</feature>
<feature type="transmembrane region" description="Helical" evidence="1">
    <location>
        <begin position="385"/>
        <end position="402"/>
    </location>
</feature>
<evidence type="ECO:0008006" key="4">
    <source>
        <dbReference type="Google" id="ProtNLM"/>
    </source>
</evidence>
<comment type="caution">
    <text evidence="2">The sequence shown here is derived from an EMBL/GenBank/DDBJ whole genome shotgun (WGS) entry which is preliminary data.</text>
</comment>
<dbReference type="AlphaFoldDB" id="A0A2J9PP33"/>
<evidence type="ECO:0000256" key="1">
    <source>
        <dbReference type="SAM" id="Phobius"/>
    </source>
</evidence>
<dbReference type="InterPro" id="IPR018580">
    <property type="entry name" value="Uncharacterised_YfhO"/>
</dbReference>